<dbReference type="AlphaFoldDB" id="A0AAN2CBF3"/>
<dbReference type="KEGG" id="vab:WPS_34620"/>
<proteinExistence type="predicted"/>
<keyword evidence="2" id="KW-1185">Reference proteome</keyword>
<organism evidence="1 2">
    <name type="scientific">Vulcanimicrobium alpinum</name>
    <dbReference type="NCBI Taxonomy" id="3016050"/>
    <lineage>
        <taxon>Bacteria</taxon>
        <taxon>Bacillati</taxon>
        <taxon>Vulcanimicrobiota</taxon>
        <taxon>Vulcanimicrobiia</taxon>
        <taxon>Vulcanimicrobiales</taxon>
        <taxon>Vulcanimicrobiaceae</taxon>
        <taxon>Vulcanimicrobium</taxon>
    </lineage>
</organism>
<sequence length="65" mass="7824">MHYRIDDRDLTAFLVYAARERSLDASLRAATKYGRSEEHKKSIDALRDLNRKMLFRETRRDIHPF</sequence>
<evidence type="ECO:0000313" key="2">
    <source>
        <dbReference type="Proteomes" id="UP001317532"/>
    </source>
</evidence>
<gene>
    <name evidence="1" type="ORF">WPS_34620</name>
</gene>
<protein>
    <submittedName>
        <fullName evidence="1">Uncharacterized protein</fullName>
    </submittedName>
</protein>
<evidence type="ECO:0000313" key="1">
    <source>
        <dbReference type="EMBL" id="BDE08186.1"/>
    </source>
</evidence>
<dbReference type="Proteomes" id="UP001317532">
    <property type="component" value="Chromosome"/>
</dbReference>
<dbReference type="RefSeq" id="WP_317995732.1">
    <property type="nucleotide sequence ID" value="NZ_AP025523.1"/>
</dbReference>
<accession>A0AAN2CBF3</accession>
<name>A0AAN2CBF3_UNVUL</name>
<dbReference type="EMBL" id="AP025523">
    <property type="protein sequence ID" value="BDE08186.1"/>
    <property type="molecule type" value="Genomic_DNA"/>
</dbReference>
<reference evidence="1 2" key="1">
    <citation type="journal article" date="2022" name="ISME Commun">
        <title>Vulcanimicrobium alpinus gen. nov. sp. nov., the first cultivated representative of the candidate phylum 'Eremiobacterota', is a metabolically versatile aerobic anoxygenic phototroph.</title>
        <authorList>
            <person name="Yabe S."/>
            <person name="Muto K."/>
            <person name="Abe K."/>
            <person name="Yokota A."/>
            <person name="Staudigel H."/>
            <person name="Tebo B.M."/>
        </authorList>
    </citation>
    <scope>NUCLEOTIDE SEQUENCE [LARGE SCALE GENOMIC DNA]</scope>
    <source>
        <strain evidence="1 2">WC8-2</strain>
    </source>
</reference>